<dbReference type="SUPFAM" id="SSF47413">
    <property type="entry name" value="lambda repressor-like DNA-binding domains"/>
    <property type="match status" value="1"/>
</dbReference>
<proteinExistence type="predicted"/>
<evidence type="ECO:0000256" key="1">
    <source>
        <dbReference type="PROSITE-ProRule" id="PRU00339"/>
    </source>
</evidence>
<dbReference type="InterPro" id="IPR001387">
    <property type="entry name" value="Cro/C1-type_HTH"/>
</dbReference>
<gene>
    <name evidence="3" type="ORF">FHX37_1994</name>
</gene>
<evidence type="ECO:0000313" key="3">
    <source>
        <dbReference type="EMBL" id="TQN32069.1"/>
    </source>
</evidence>
<dbReference type="SMART" id="SM00530">
    <property type="entry name" value="HTH_XRE"/>
    <property type="match status" value="1"/>
</dbReference>
<dbReference type="GO" id="GO:0003677">
    <property type="term" value="F:DNA binding"/>
    <property type="evidence" value="ECO:0007669"/>
    <property type="project" value="InterPro"/>
</dbReference>
<dbReference type="Gene3D" id="1.10.260.40">
    <property type="entry name" value="lambda repressor-like DNA-binding domains"/>
    <property type="match status" value="1"/>
</dbReference>
<feature type="repeat" description="TPR" evidence="1">
    <location>
        <begin position="278"/>
        <end position="311"/>
    </location>
</feature>
<dbReference type="PROSITE" id="PS50005">
    <property type="entry name" value="TPR"/>
    <property type="match status" value="1"/>
</dbReference>
<dbReference type="RefSeq" id="WP_141923627.1">
    <property type="nucleotide sequence ID" value="NZ_VFQC01000001.1"/>
</dbReference>
<dbReference type="OrthoDB" id="3213425at2"/>
<keyword evidence="4" id="KW-1185">Reference proteome</keyword>
<evidence type="ECO:0000259" key="2">
    <source>
        <dbReference type="PROSITE" id="PS50943"/>
    </source>
</evidence>
<dbReference type="InterPro" id="IPR010982">
    <property type="entry name" value="Lambda_DNA-bd_dom_sf"/>
</dbReference>
<dbReference type="CDD" id="cd00093">
    <property type="entry name" value="HTH_XRE"/>
    <property type="match status" value="1"/>
</dbReference>
<dbReference type="EMBL" id="VFQC01000001">
    <property type="protein sequence ID" value="TQN32069.1"/>
    <property type="molecule type" value="Genomic_DNA"/>
</dbReference>
<name>A0A543NJS4_9ACTN</name>
<dbReference type="Gene3D" id="1.25.40.10">
    <property type="entry name" value="Tetratricopeptide repeat domain"/>
    <property type="match status" value="1"/>
</dbReference>
<dbReference type="InterPro" id="IPR011990">
    <property type="entry name" value="TPR-like_helical_dom_sf"/>
</dbReference>
<organism evidence="3 4">
    <name type="scientific">Haloactinospora alba</name>
    <dbReference type="NCBI Taxonomy" id="405555"/>
    <lineage>
        <taxon>Bacteria</taxon>
        <taxon>Bacillati</taxon>
        <taxon>Actinomycetota</taxon>
        <taxon>Actinomycetes</taxon>
        <taxon>Streptosporangiales</taxon>
        <taxon>Nocardiopsidaceae</taxon>
        <taxon>Haloactinospora</taxon>
    </lineage>
</organism>
<keyword evidence="1" id="KW-0802">TPR repeat</keyword>
<comment type="caution">
    <text evidence="3">The sequence shown here is derived from an EMBL/GenBank/DDBJ whole genome shotgun (WGS) entry which is preliminary data.</text>
</comment>
<sequence>MNDSTPDQSFGPTVRAALAEHGISVRELARRVHYDHAYVSRVLAGKQRPSADLASRIDNTLDAGGALSTIAATLTPDDTDRLAHSSIYPSRVDAETVSALADVLAAQRRLEDVIGPRAVLPGTRAQLATVTRLAKEARGPHRENMVSVAAQWTQFTGWLSVALRRDRDALTLFDQAEELADEGGDATMAATATSFRGYIAWQQERYPAMLRAAQGSLHTSGAHVAQHAFDTLQAAQALGALGERDAARRRLDEAAVLTEETERQRDTARPWHYYYTRPFFLLQVGIAYLNLGDYAEAADYLSDALNRLPEDQHEADWTGEYRDALAAATEGR</sequence>
<feature type="domain" description="HTH cro/C1-type" evidence="2">
    <location>
        <begin position="14"/>
        <end position="67"/>
    </location>
</feature>
<protein>
    <submittedName>
        <fullName evidence="3">Helix-turn-helix protein</fullName>
    </submittedName>
</protein>
<accession>A0A543NJS4</accession>
<dbReference type="Pfam" id="PF13560">
    <property type="entry name" value="HTH_31"/>
    <property type="match status" value="1"/>
</dbReference>
<dbReference type="PROSITE" id="PS50943">
    <property type="entry name" value="HTH_CROC1"/>
    <property type="match status" value="1"/>
</dbReference>
<dbReference type="AlphaFoldDB" id="A0A543NJS4"/>
<evidence type="ECO:0000313" key="4">
    <source>
        <dbReference type="Proteomes" id="UP000317422"/>
    </source>
</evidence>
<dbReference type="InterPro" id="IPR019734">
    <property type="entry name" value="TPR_rpt"/>
</dbReference>
<dbReference type="Proteomes" id="UP000317422">
    <property type="component" value="Unassembled WGS sequence"/>
</dbReference>
<reference evidence="3 4" key="1">
    <citation type="submission" date="2019-06" db="EMBL/GenBank/DDBJ databases">
        <title>Sequencing the genomes of 1000 actinobacteria strains.</title>
        <authorList>
            <person name="Klenk H.-P."/>
        </authorList>
    </citation>
    <scope>NUCLEOTIDE SEQUENCE [LARGE SCALE GENOMIC DNA]</scope>
    <source>
        <strain evidence="3 4">DSM 45015</strain>
    </source>
</reference>
<dbReference type="SUPFAM" id="SSF48452">
    <property type="entry name" value="TPR-like"/>
    <property type="match status" value="1"/>
</dbReference>